<protein>
    <submittedName>
        <fullName evidence="2">GVQW3 protein</fullName>
    </submittedName>
</protein>
<dbReference type="EMBL" id="JAANHZ010000374">
    <property type="protein sequence ID" value="KAG5311587.1"/>
    <property type="molecule type" value="Genomic_DNA"/>
</dbReference>
<comment type="caution">
    <text evidence="2">The sequence shown here is derived from an EMBL/GenBank/DDBJ whole genome shotgun (WGS) entry which is preliminary data.</text>
</comment>
<dbReference type="Proteomes" id="UP000667349">
    <property type="component" value="Unassembled WGS sequence"/>
</dbReference>
<feature type="non-terminal residue" evidence="2">
    <location>
        <position position="1"/>
    </location>
</feature>
<dbReference type="PANTHER" id="PTHR46060:SF1">
    <property type="entry name" value="MARINER MOS1 TRANSPOSASE-LIKE PROTEIN"/>
    <property type="match status" value="1"/>
</dbReference>
<keyword evidence="3" id="KW-1185">Reference proteome</keyword>
<evidence type="ECO:0000256" key="1">
    <source>
        <dbReference type="SAM" id="MobiDB-lite"/>
    </source>
</evidence>
<reference evidence="2" key="1">
    <citation type="submission" date="2020-02" db="EMBL/GenBank/DDBJ databases">
        <title>Relaxed selection underlies rapid genomic changes in the transitions from sociality to social parasitism in ants.</title>
        <authorList>
            <person name="Bi X."/>
        </authorList>
    </citation>
    <scope>NUCLEOTIDE SEQUENCE</scope>
    <source>
        <strain evidence="2">BGI-DK2013a</strain>
        <tissue evidence="2">Whole body</tissue>
    </source>
</reference>
<feature type="compositionally biased region" description="Basic residues" evidence="1">
    <location>
        <begin position="218"/>
        <end position="228"/>
    </location>
</feature>
<feature type="region of interest" description="Disordered" evidence="1">
    <location>
        <begin position="218"/>
        <end position="238"/>
    </location>
</feature>
<sequence length="549" mass="62520">MRPFPLGQRDESKMVDSEAKRLWTSCGGCATRQYLAVARRVYIGDWNAALKRSSGPDAPTSRPGRGGIQRKRSNITVLTFEYSGSYALKKLSAQPLFYFRYVDDILLALPSDTVNDTLNISNSLHTRLQFTLEQDHSERGDSLQAAKVSTGGRDEALSRTHSLVSMESVVENTGKSHKRSASLLIHSSISEKETSKRLRGRPVKNPTHAGMFIAVARAKRDKKTRGKSAQREGPSEEWRIPRSREANRGAAQAPLLQQFSIRTLGEYSDLYLKTDVLLLADIFENFRNSCFCPTHDKPDKREDKLLTMLYDKQHYVIHYCNLQQCTRHSFRVSKIDRVLQFAQSSSTIYVRMCILDISKVHSLIYHIKCDDVYDAMKRDIIRFDMSDYPVDNVYSMPLTNKKITEFVGLRAKMCPDEGRPKKDTKKAKSVKSNIVARTTWFKRFQDGREDVEDDSRPGCLSTSKTDDNIETIGNLVRSDRRAIGETVGIDKECVRQILHSNFNMKKVCAKMVPKILTFEQQEARKNLSTDTLNAIENDPNLLERIITLN</sequence>
<dbReference type="AlphaFoldDB" id="A0A836ECN3"/>
<feature type="compositionally biased region" description="Basic and acidic residues" evidence="1">
    <location>
        <begin position="229"/>
        <end position="238"/>
    </location>
</feature>
<dbReference type="InterPro" id="IPR052709">
    <property type="entry name" value="Transposase-MT_Hybrid"/>
</dbReference>
<gene>
    <name evidence="2" type="primary">Gvqw3_17</name>
    <name evidence="2" type="ORF">G6Z75_0004781</name>
</gene>
<proteinExistence type="predicted"/>
<organism evidence="2 3">
    <name type="scientific">Acromyrmex insinuator</name>
    <dbReference type="NCBI Taxonomy" id="230686"/>
    <lineage>
        <taxon>Eukaryota</taxon>
        <taxon>Metazoa</taxon>
        <taxon>Ecdysozoa</taxon>
        <taxon>Arthropoda</taxon>
        <taxon>Hexapoda</taxon>
        <taxon>Insecta</taxon>
        <taxon>Pterygota</taxon>
        <taxon>Neoptera</taxon>
        <taxon>Endopterygota</taxon>
        <taxon>Hymenoptera</taxon>
        <taxon>Apocrita</taxon>
        <taxon>Aculeata</taxon>
        <taxon>Formicoidea</taxon>
        <taxon>Formicidae</taxon>
        <taxon>Myrmicinae</taxon>
        <taxon>Acromyrmex</taxon>
    </lineage>
</organism>
<name>A0A836ECN3_9HYME</name>
<dbReference type="PANTHER" id="PTHR46060">
    <property type="entry name" value="MARINER MOS1 TRANSPOSASE-LIKE PROTEIN"/>
    <property type="match status" value="1"/>
</dbReference>
<evidence type="ECO:0000313" key="3">
    <source>
        <dbReference type="Proteomes" id="UP000667349"/>
    </source>
</evidence>
<accession>A0A836ECN3</accession>
<feature type="non-terminal residue" evidence="2">
    <location>
        <position position="549"/>
    </location>
</feature>
<evidence type="ECO:0000313" key="2">
    <source>
        <dbReference type="EMBL" id="KAG5311587.1"/>
    </source>
</evidence>